<dbReference type="Pfam" id="PF13499">
    <property type="entry name" value="EF-hand_7"/>
    <property type="match status" value="1"/>
</dbReference>
<dbReference type="InterPro" id="IPR002048">
    <property type="entry name" value="EF_hand_dom"/>
</dbReference>
<dbReference type="GO" id="GO:0005509">
    <property type="term" value="F:calcium ion binding"/>
    <property type="evidence" value="ECO:0007669"/>
    <property type="project" value="InterPro"/>
</dbReference>
<dbReference type="CDD" id="cd00051">
    <property type="entry name" value="EFh"/>
    <property type="match status" value="1"/>
</dbReference>
<dbReference type="Proteomes" id="UP001445335">
    <property type="component" value="Unassembled WGS sequence"/>
</dbReference>
<feature type="domain" description="EF-hand" evidence="4">
    <location>
        <begin position="126"/>
        <end position="161"/>
    </location>
</feature>
<dbReference type="SMART" id="SM00054">
    <property type="entry name" value="EFh"/>
    <property type="match status" value="3"/>
</dbReference>
<keyword evidence="6" id="KW-1185">Reference proteome</keyword>
<keyword evidence="1" id="KW-0479">Metal-binding</keyword>
<name>A0AAW1SLM7_9CHLO</name>
<dbReference type="SUPFAM" id="SSF47473">
    <property type="entry name" value="EF-hand"/>
    <property type="match status" value="1"/>
</dbReference>
<evidence type="ECO:0000256" key="2">
    <source>
        <dbReference type="ARBA" id="ARBA00022737"/>
    </source>
</evidence>
<dbReference type="PANTHER" id="PTHR45942">
    <property type="entry name" value="PROTEIN PHOSPATASE 3 REGULATORY SUBUNIT B ALPHA ISOFORM TYPE 1"/>
    <property type="match status" value="1"/>
</dbReference>
<comment type="caution">
    <text evidence="5">The sequence shown here is derived from an EMBL/GenBank/DDBJ whole genome shotgun (WGS) entry which is preliminary data.</text>
</comment>
<feature type="domain" description="EF-hand" evidence="4">
    <location>
        <begin position="55"/>
        <end position="83"/>
    </location>
</feature>
<evidence type="ECO:0000256" key="1">
    <source>
        <dbReference type="ARBA" id="ARBA00022723"/>
    </source>
</evidence>
<sequence>MGNTGSTGLQDGVVSKKELERLQRRFLRLAKGGDLVALADFQALPELAGNPLVPRVLQLADKDRDGHLRLADFTDAVGELGRLYTDDDRAAFTFRVYDLDGDGYVTPAELEATLRRLAGQALSAEQLAEVVAATVAAHDSDGDGRLSPREFRSLLAAGNPKLRLSLH</sequence>
<dbReference type="Gene3D" id="1.10.238.10">
    <property type="entry name" value="EF-hand"/>
    <property type="match status" value="1"/>
</dbReference>
<dbReference type="InterPro" id="IPR018247">
    <property type="entry name" value="EF_Hand_1_Ca_BS"/>
</dbReference>
<evidence type="ECO:0000313" key="6">
    <source>
        <dbReference type="Proteomes" id="UP001445335"/>
    </source>
</evidence>
<organism evidence="5 6">
    <name type="scientific">Elliptochloris bilobata</name>
    <dbReference type="NCBI Taxonomy" id="381761"/>
    <lineage>
        <taxon>Eukaryota</taxon>
        <taxon>Viridiplantae</taxon>
        <taxon>Chlorophyta</taxon>
        <taxon>core chlorophytes</taxon>
        <taxon>Trebouxiophyceae</taxon>
        <taxon>Trebouxiophyceae incertae sedis</taxon>
        <taxon>Elliptochloris clade</taxon>
        <taxon>Elliptochloris</taxon>
    </lineage>
</organism>
<evidence type="ECO:0000313" key="5">
    <source>
        <dbReference type="EMBL" id="KAK9846652.1"/>
    </source>
</evidence>
<reference evidence="5 6" key="1">
    <citation type="journal article" date="2024" name="Nat. Commun.">
        <title>Phylogenomics reveals the evolutionary origins of lichenization in chlorophyte algae.</title>
        <authorList>
            <person name="Puginier C."/>
            <person name="Libourel C."/>
            <person name="Otte J."/>
            <person name="Skaloud P."/>
            <person name="Haon M."/>
            <person name="Grisel S."/>
            <person name="Petersen M."/>
            <person name="Berrin J.G."/>
            <person name="Delaux P.M."/>
            <person name="Dal Grande F."/>
            <person name="Keller J."/>
        </authorList>
    </citation>
    <scope>NUCLEOTIDE SEQUENCE [LARGE SCALE GENOMIC DNA]</scope>
    <source>
        <strain evidence="5 6">SAG 245.80</strain>
    </source>
</reference>
<keyword evidence="2" id="KW-0677">Repeat</keyword>
<dbReference type="PROSITE" id="PS50222">
    <property type="entry name" value="EF_HAND_2"/>
    <property type="match status" value="3"/>
</dbReference>
<evidence type="ECO:0000256" key="3">
    <source>
        <dbReference type="ARBA" id="ARBA00022837"/>
    </source>
</evidence>
<dbReference type="PROSITE" id="PS00018">
    <property type="entry name" value="EF_HAND_1"/>
    <property type="match status" value="2"/>
</dbReference>
<dbReference type="EMBL" id="JALJOU010000001">
    <property type="protein sequence ID" value="KAK9846652.1"/>
    <property type="molecule type" value="Genomic_DNA"/>
</dbReference>
<evidence type="ECO:0000259" key="4">
    <source>
        <dbReference type="PROSITE" id="PS50222"/>
    </source>
</evidence>
<gene>
    <name evidence="5" type="ORF">WJX81_008477</name>
</gene>
<dbReference type="InterPro" id="IPR011992">
    <property type="entry name" value="EF-hand-dom_pair"/>
</dbReference>
<accession>A0AAW1SLM7</accession>
<protein>
    <recommendedName>
        <fullName evidence="4">EF-hand domain-containing protein</fullName>
    </recommendedName>
</protein>
<keyword evidence="3" id="KW-0106">Calcium</keyword>
<dbReference type="AlphaFoldDB" id="A0AAW1SLM7"/>
<proteinExistence type="predicted"/>
<feature type="domain" description="EF-hand" evidence="4">
    <location>
        <begin position="85"/>
        <end position="120"/>
    </location>
</feature>